<keyword evidence="4" id="KW-1185">Reference proteome</keyword>
<dbReference type="Proteomes" id="UP000479526">
    <property type="component" value="Unassembled WGS sequence"/>
</dbReference>
<dbReference type="InterPro" id="IPR001509">
    <property type="entry name" value="Epimerase_deHydtase"/>
</dbReference>
<accession>A0A7C9MZ70</accession>
<reference evidence="3 4" key="1">
    <citation type="submission" date="2020-01" db="EMBL/GenBank/DDBJ databases">
        <title>Herbidospora sp. NEAU-GS84 nov., a novel actinomycete isolated from soil.</title>
        <authorList>
            <person name="Han L."/>
        </authorList>
    </citation>
    <scope>NUCLEOTIDE SEQUENCE [LARGE SCALE GENOMIC DNA]</scope>
    <source>
        <strain evidence="3 4">NEAU-GS84</strain>
    </source>
</reference>
<dbReference type="EMBL" id="WXEW01000002">
    <property type="protein sequence ID" value="NAS21770.1"/>
    <property type="molecule type" value="Genomic_DNA"/>
</dbReference>
<dbReference type="SUPFAM" id="SSF51735">
    <property type="entry name" value="NAD(P)-binding Rossmann-fold domains"/>
    <property type="match status" value="1"/>
</dbReference>
<dbReference type="Pfam" id="PF01370">
    <property type="entry name" value="Epimerase"/>
    <property type="match status" value="2"/>
</dbReference>
<dbReference type="AlphaFoldDB" id="A0A7C9MZ70"/>
<organism evidence="3 4">
    <name type="scientific">Herbidospora solisilvae</name>
    <dbReference type="NCBI Taxonomy" id="2696284"/>
    <lineage>
        <taxon>Bacteria</taxon>
        <taxon>Bacillati</taxon>
        <taxon>Actinomycetota</taxon>
        <taxon>Actinomycetes</taxon>
        <taxon>Streptosporangiales</taxon>
        <taxon>Streptosporangiaceae</taxon>
        <taxon>Herbidospora</taxon>
    </lineage>
</organism>
<dbReference type="Gene3D" id="3.40.50.720">
    <property type="entry name" value="NAD(P)-binding Rossmann-like Domain"/>
    <property type="match status" value="1"/>
</dbReference>
<comment type="similarity">
    <text evidence="1">Belongs to the NAD(P)-dependent epimerase/dehydratase family.</text>
</comment>
<evidence type="ECO:0000313" key="4">
    <source>
        <dbReference type="Proteomes" id="UP000479526"/>
    </source>
</evidence>
<feature type="domain" description="NAD-dependent epimerase/dehydratase" evidence="2">
    <location>
        <begin position="194"/>
        <end position="274"/>
    </location>
</feature>
<protein>
    <submittedName>
        <fullName evidence="3">NAD-dependent epimerase/dehydratase family protein</fullName>
    </submittedName>
</protein>
<dbReference type="InterPro" id="IPR036291">
    <property type="entry name" value="NAD(P)-bd_dom_sf"/>
</dbReference>
<evidence type="ECO:0000256" key="1">
    <source>
        <dbReference type="ARBA" id="ARBA00007637"/>
    </source>
</evidence>
<name>A0A7C9MZ70_9ACTN</name>
<comment type="caution">
    <text evidence="3">The sequence shown here is derived from an EMBL/GenBank/DDBJ whole genome shotgun (WGS) entry which is preliminary data.</text>
</comment>
<sequence length="343" mass="36398">MGLLPAGLSCACEGLAARLPWWAGLPRYGEGARPGGVSIEYVRGSPIIRKRRRKPARGCAGPRRRRLYRLSRPLTARSTVAHHLITGGGGFVGSHLTGALLARGDTVTVLDDLSTGSPANLRHLRGHPSLRFVQGSALDAPLVGDLVGGCDAVVHLAGGETVLDAARRHGRKVLVGTDDHAAAFSAGETPRGETYRTEKDLLVVVARLFDVAGPRQRDEHLVPRLIRQALAGADLVLPGDGSQTRCLTHVRDVVEALTLLLDEPFALGGIFDVGADDGVSVLELAKAIVELAGSPSGITFHGGAPEPGFRVADASRLRALTGWRPRRDLDEILLDTISEARVR</sequence>
<evidence type="ECO:0000259" key="2">
    <source>
        <dbReference type="Pfam" id="PF01370"/>
    </source>
</evidence>
<feature type="domain" description="NAD-dependent epimerase/dehydratase" evidence="2">
    <location>
        <begin position="84"/>
        <end position="163"/>
    </location>
</feature>
<gene>
    <name evidence="3" type="ORF">GT755_08735</name>
</gene>
<proteinExistence type="inferred from homology"/>
<dbReference type="PANTHER" id="PTHR43000">
    <property type="entry name" value="DTDP-D-GLUCOSE 4,6-DEHYDRATASE-RELATED"/>
    <property type="match status" value="1"/>
</dbReference>
<evidence type="ECO:0000313" key="3">
    <source>
        <dbReference type="EMBL" id="NAS21770.1"/>
    </source>
</evidence>